<reference evidence="1 2" key="1">
    <citation type="submission" date="2014-10" db="EMBL/GenBank/DDBJ databases">
        <title>Genome sequence of Ponticoccus sp. strain UMTAT08 isolated from clonal culture of toxic dinoflagellate Alexandrium tamiyavanichii.</title>
        <authorList>
            <person name="Gan H.Y."/>
            <person name="Muhd D.-D."/>
            <person name="Mohd Noor M.E."/>
            <person name="Yeong Y.S."/>
            <person name="Usup G."/>
        </authorList>
    </citation>
    <scope>NUCLEOTIDE SEQUENCE [LARGE SCALE GENOMIC DNA]</scope>
    <source>
        <strain evidence="1 2">UMTAT08</strain>
    </source>
</reference>
<protein>
    <recommendedName>
        <fullName evidence="3">SCP2 domain-containing protein</fullName>
    </recommendedName>
</protein>
<accession>A0A0B3RST5</accession>
<proteinExistence type="predicted"/>
<dbReference type="OrthoDB" id="4775096at2"/>
<dbReference type="Proteomes" id="UP000030960">
    <property type="component" value="Unassembled WGS sequence"/>
</dbReference>
<evidence type="ECO:0000313" key="2">
    <source>
        <dbReference type="Proteomes" id="UP000030960"/>
    </source>
</evidence>
<name>A0A0B3RST5_9RHOB</name>
<dbReference type="EMBL" id="JSUQ01000040">
    <property type="protein sequence ID" value="KHQ49823.1"/>
    <property type="molecule type" value="Genomic_DNA"/>
</dbReference>
<gene>
    <name evidence="1" type="ORF">OA50_05649</name>
</gene>
<evidence type="ECO:0008006" key="3">
    <source>
        <dbReference type="Google" id="ProtNLM"/>
    </source>
</evidence>
<evidence type="ECO:0000313" key="1">
    <source>
        <dbReference type="EMBL" id="KHQ49823.1"/>
    </source>
</evidence>
<dbReference type="RefSeq" id="WP_043147090.1">
    <property type="nucleotide sequence ID" value="NZ_JSUQ01000040.1"/>
</dbReference>
<sequence length="126" mass="13850">MKIDQNAFLEAARADFEFTRETRYLTGVIRLDFGDESWALSFANGALAGITDGTEVPDSEANIIVGGTDGQWGALLELKPRPFYQCIQSAAVKHGMKINVANETFAYLPALNRMTTLLRNVKHGKA</sequence>
<organism evidence="1 2">
    <name type="scientific">Mameliella alba</name>
    <dbReference type="NCBI Taxonomy" id="561184"/>
    <lineage>
        <taxon>Bacteria</taxon>
        <taxon>Pseudomonadati</taxon>
        <taxon>Pseudomonadota</taxon>
        <taxon>Alphaproteobacteria</taxon>
        <taxon>Rhodobacterales</taxon>
        <taxon>Roseobacteraceae</taxon>
        <taxon>Mameliella</taxon>
    </lineage>
</organism>
<comment type="caution">
    <text evidence="1">The sequence shown here is derived from an EMBL/GenBank/DDBJ whole genome shotgun (WGS) entry which is preliminary data.</text>
</comment>
<keyword evidence="2" id="KW-1185">Reference proteome</keyword>
<dbReference type="AlphaFoldDB" id="A0A0B3RST5"/>